<dbReference type="OrthoDB" id="1521716at2"/>
<name>A0A4R7EX59_9FLAO</name>
<dbReference type="AlphaFoldDB" id="A0A4R7EX59"/>
<evidence type="ECO:0000313" key="2">
    <source>
        <dbReference type="Proteomes" id="UP000295215"/>
    </source>
</evidence>
<proteinExistence type="predicted"/>
<protein>
    <submittedName>
        <fullName evidence="1">Uncharacterized protein</fullName>
    </submittedName>
</protein>
<gene>
    <name evidence="1" type="ORF">C8P70_11854</name>
</gene>
<dbReference type="RefSeq" id="WP_133712949.1">
    <property type="nucleotide sequence ID" value="NZ_SOAG01000018.1"/>
</dbReference>
<accession>A0A4R7EX59</accession>
<keyword evidence="2" id="KW-1185">Reference proteome</keyword>
<evidence type="ECO:0000313" key="1">
    <source>
        <dbReference type="EMBL" id="TDS56905.1"/>
    </source>
</evidence>
<comment type="caution">
    <text evidence="1">The sequence shown here is derived from an EMBL/GenBank/DDBJ whole genome shotgun (WGS) entry which is preliminary data.</text>
</comment>
<dbReference type="EMBL" id="SOAG01000018">
    <property type="protein sequence ID" value="TDS56905.1"/>
    <property type="molecule type" value="Genomic_DNA"/>
</dbReference>
<organism evidence="1 2">
    <name type="scientific">Myroides indicus</name>
    <dbReference type="NCBI Taxonomy" id="1323422"/>
    <lineage>
        <taxon>Bacteria</taxon>
        <taxon>Pseudomonadati</taxon>
        <taxon>Bacteroidota</taxon>
        <taxon>Flavobacteriia</taxon>
        <taxon>Flavobacteriales</taxon>
        <taxon>Flavobacteriaceae</taxon>
        <taxon>Myroides</taxon>
    </lineage>
</organism>
<dbReference type="PROSITE" id="PS51257">
    <property type="entry name" value="PROKAR_LIPOPROTEIN"/>
    <property type="match status" value="1"/>
</dbReference>
<reference evidence="1 2" key="1">
    <citation type="submission" date="2019-03" db="EMBL/GenBank/DDBJ databases">
        <title>Genomic Encyclopedia of Archaeal and Bacterial Type Strains, Phase II (KMG-II): from individual species to whole genera.</title>
        <authorList>
            <person name="Goeker M."/>
        </authorList>
    </citation>
    <scope>NUCLEOTIDE SEQUENCE [LARGE SCALE GENOMIC DNA]</scope>
    <source>
        <strain evidence="1 2">DSM 28213</strain>
    </source>
</reference>
<sequence length="380" mass="40968">MKTKIQNVTRMAIYTCIAAMVLTSCSKDDEVTPNKPDPKPDPVVACNVIKVSGTIDQPTVWKEGSVYVIDKSDLRVTSTLTIEPGVIVKIKDARIEVANGKIIAQGTAAKRIVFTSLADDRYCGDTNGDATATKPEKGDWEQIYLAISSGSVFQYVDIFYAGRSSGGGTRAFSIQSETSASFTFEHCRIAHTLYLPGSSASYAFYGTSAMKDANVSKFTNNELYDNGKPIYFSSFYQLDPSNVFHNPENKAQTNTHNGIYLDMSTGGAGLSVNWDNTEVPYVSENVSVFQVAPTATINIKPNVIVKFSDPTGGLQSYNGNVTLDPTAILTSYKDDTNGGDTNGDGKTTTPATGDWKGFRFTDGGTGAYWITGANILYSAN</sequence>
<dbReference type="Proteomes" id="UP000295215">
    <property type="component" value="Unassembled WGS sequence"/>
</dbReference>